<comment type="similarity">
    <text evidence="1 2">Belongs to the enoyl-CoA hydratase/isomerase family.</text>
</comment>
<organism evidence="3">
    <name type="scientific">Neobacillus citreus</name>
    <dbReference type="NCBI Taxonomy" id="2833578"/>
    <lineage>
        <taxon>Bacteria</taxon>
        <taxon>Bacillati</taxon>
        <taxon>Bacillota</taxon>
        <taxon>Bacilli</taxon>
        <taxon>Bacillales</taxon>
        <taxon>Bacillaceae</taxon>
        <taxon>Neobacillus</taxon>
    </lineage>
</organism>
<evidence type="ECO:0000313" key="3">
    <source>
        <dbReference type="EMBL" id="MBS4180389.1"/>
    </source>
</evidence>
<dbReference type="EMBL" id="JAGYPE020000001">
    <property type="protein sequence ID" value="MCH6263974.1"/>
    <property type="molecule type" value="Genomic_DNA"/>
</dbReference>
<evidence type="ECO:0000313" key="4">
    <source>
        <dbReference type="EMBL" id="MCH6263974.1"/>
    </source>
</evidence>
<evidence type="ECO:0000256" key="2">
    <source>
        <dbReference type="RuleBase" id="RU003707"/>
    </source>
</evidence>
<dbReference type="InterPro" id="IPR014748">
    <property type="entry name" value="Enoyl-CoA_hydra_C"/>
</dbReference>
<dbReference type="Proteomes" id="UP000677265">
    <property type="component" value="Unassembled WGS sequence"/>
</dbReference>
<dbReference type="InterPro" id="IPR029045">
    <property type="entry name" value="ClpP/crotonase-like_dom_sf"/>
</dbReference>
<dbReference type="Gene3D" id="3.90.226.10">
    <property type="entry name" value="2-enoyl-CoA Hydratase, Chain A, domain 1"/>
    <property type="match status" value="1"/>
</dbReference>
<evidence type="ECO:0000256" key="1">
    <source>
        <dbReference type="ARBA" id="ARBA00005254"/>
    </source>
</evidence>
<dbReference type="InterPro" id="IPR001753">
    <property type="entry name" value="Enoyl-CoA_hydra/iso"/>
</dbReference>
<dbReference type="EMBL" id="JAGYPE010000001">
    <property type="protein sequence ID" value="MBS4180389.1"/>
    <property type="molecule type" value="Genomic_DNA"/>
</dbReference>
<dbReference type="CDD" id="cd06558">
    <property type="entry name" value="crotonase-like"/>
    <property type="match status" value="1"/>
</dbReference>
<dbReference type="SUPFAM" id="SSF52096">
    <property type="entry name" value="ClpP/crotonase"/>
    <property type="match status" value="1"/>
</dbReference>
<comment type="caution">
    <text evidence="3">The sequence shown here is derived from an EMBL/GenBank/DDBJ whole genome shotgun (WGS) entry which is preliminary data.</text>
</comment>
<gene>
    <name evidence="4" type="ORF">KHB02_000350</name>
    <name evidence="3" type="ORF">KHB02_03180</name>
</gene>
<dbReference type="AlphaFoldDB" id="A0A942SUM5"/>
<evidence type="ECO:0000313" key="5">
    <source>
        <dbReference type="Proteomes" id="UP000677265"/>
    </source>
</evidence>
<dbReference type="PANTHER" id="PTHR43459">
    <property type="entry name" value="ENOYL-COA HYDRATASE"/>
    <property type="match status" value="1"/>
</dbReference>
<accession>A0A942SUM5</accession>
<protein>
    <submittedName>
        <fullName evidence="3">Enoyl-CoA hydratase</fullName>
    </submittedName>
</protein>
<dbReference type="GO" id="GO:0003824">
    <property type="term" value="F:catalytic activity"/>
    <property type="evidence" value="ECO:0007669"/>
    <property type="project" value="InterPro"/>
</dbReference>
<dbReference type="PANTHER" id="PTHR43459:SF1">
    <property type="entry name" value="EG:BACN32G11.4 PROTEIN"/>
    <property type="match status" value="1"/>
</dbReference>
<dbReference type="Pfam" id="PF00378">
    <property type="entry name" value="ECH_1"/>
    <property type="match status" value="1"/>
</dbReference>
<reference evidence="3" key="1">
    <citation type="submission" date="2021-05" db="EMBL/GenBank/DDBJ databases">
        <title>Novel Bacillus species.</title>
        <authorList>
            <person name="Liu G."/>
        </authorList>
    </citation>
    <scope>NUCLEOTIDE SEQUENCE</scope>
    <source>
        <strain evidence="3 5">FJAT-50051</strain>
    </source>
</reference>
<sequence length="257" mass="28185">MDFNDIQVTINKGICTIKLNRPDVRNALGLTLRKELKEFFSSVKENDEIKVIVLTGEGKAFSAGGDLSSLKEIDAVKGRLRLQSGHEMIQSIIDLEKPVIAAVNGAAAGAGFSLALACDLIIAKRSSFFVQSFTNVGLVPDLGSIYFLPRLIGRQRAMELMLLGERVTAEQALSLGIINRVVEDDSFEDEVYRLSSRLAEGPGFAAGLTKKLVNRSVLASISETFELEGFAQGLCFESEDFKEGVQAFFEKRKPRFN</sequence>
<dbReference type="InterPro" id="IPR018376">
    <property type="entry name" value="Enoyl-CoA_hyd/isom_CS"/>
</dbReference>
<keyword evidence="5" id="KW-1185">Reference proteome</keyword>
<proteinExistence type="inferred from homology"/>
<dbReference type="RefSeq" id="WP_213140379.1">
    <property type="nucleotide sequence ID" value="NZ_JAGYPE020000001.1"/>
</dbReference>
<dbReference type="Gene3D" id="1.10.12.10">
    <property type="entry name" value="Lyase 2-enoyl-coa Hydratase, Chain A, domain 2"/>
    <property type="match status" value="1"/>
</dbReference>
<dbReference type="PROSITE" id="PS00166">
    <property type="entry name" value="ENOYL_COA_HYDRATASE"/>
    <property type="match status" value="1"/>
</dbReference>
<name>A0A942SUM5_9BACI</name>